<keyword evidence="2" id="KW-1133">Transmembrane helix</keyword>
<evidence type="ECO:0000256" key="2">
    <source>
        <dbReference type="SAM" id="Phobius"/>
    </source>
</evidence>
<comment type="caution">
    <text evidence="3">The sequence shown here is derived from an EMBL/GenBank/DDBJ whole genome shotgun (WGS) entry which is preliminary data.</text>
</comment>
<evidence type="ECO:0000313" key="4">
    <source>
        <dbReference type="Proteomes" id="UP000234662"/>
    </source>
</evidence>
<keyword evidence="2" id="KW-0472">Membrane</keyword>
<dbReference type="Proteomes" id="UP000234662">
    <property type="component" value="Unassembled WGS sequence"/>
</dbReference>
<feature type="compositionally biased region" description="Low complexity" evidence="1">
    <location>
        <begin position="51"/>
        <end position="60"/>
    </location>
</feature>
<sequence>MDGGSGFGPHFVWTRLVVVAAVLVMLVVVVPGQRAGAIVVHAIPPAAVAATAPGPGMGPISETVVGRPLSSRSRGREDRRPVLARAAARPSAEHARVSALDREVLARFD</sequence>
<feature type="transmembrane region" description="Helical" evidence="2">
    <location>
        <begin position="12"/>
        <end position="30"/>
    </location>
</feature>
<dbReference type="EMBL" id="PKJC01000002">
    <property type="protein sequence ID" value="PKZ66921.1"/>
    <property type="molecule type" value="Genomic_DNA"/>
</dbReference>
<dbReference type="AlphaFoldDB" id="A0A2I1RCP6"/>
<keyword evidence="2" id="KW-0812">Transmembrane</keyword>
<protein>
    <submittedName>
        <fullName evidence="3">Uncharacterized protein</fullName>
    </submittedName>
</protein>
<dbReference type="STRING" id="2055.BCM27_08735"/>
<name>A0A2I1RCP6_9ACTN</name>
<reference evidence="3 4" key="1">
    <citation type="submission" date="2017-12" db="EMBL/GenBank/DDBJ databases">
        <title>Phylogenetic diversity of female urinary microbiome.</title>
        <authorList>
            <person name="Thomas-White K."/>
            <person name="Wolfe A.J."/>
        </authorList>
    </citation>
    <scope>NUCLEOTIDE SEQUENCE [LARGE SCALE GENOMIC DNA]</scope>
    <source>
        <strain evidence="3 4">UMB0777</strain>
    </source>
</reference>
<feature type="region of interest" description="Disordered" evidence="1">
    <location>
        <begin position="51"/>
        <end position="87"/>
    </location>
</feature>
<gene>
    <name evidence="3" type="ORF">CYJ73_04125</name>
</gene>
<evidence type="ECO:0000313" key="3">
    <source>
        <dbReference type="EMBL" id="PKZ66921.1"/>
    </source>
</evidence>
<accession>A0A2I1RCP6</accession>
<evidence type="ECO:0000256" key="1">
    <source>
        <dbReference type="SAM" id="MobiDB-lite"/>
    </source>
</evidence>
<proteinExistence type="predicted"/>
<dbReference type="RefSeq" id="WP_101819142.1">
    <property type="nucleotide sequence ID" value="NZ_PKJC01000002.1"/>
</dbReference>
<organism evidence="3 4">
    <name type="scientific">Gordonia terrae</name>
    <dbReference type="NCBI Taxonomy" id="2055"/>
    <lineage>
        <taxon>Bacteria</taxon>
        <taxon>Bacillati</taxon>
        <taxon>Actinomycetota</taxon>
        <taxon>Actinomycetes</taxon>
        <taxon>Mycobacteriales</taxon>
        <taxon>Gordoniaceae</taxon>
        <taxon>Gordonia</taxon>
    </lineage>
</organism>